<proteinExistence type="predicted"/>
<dbReference type="KEGG" id="stir:DDW44_30730"/>
<gene>
    <name evidence="1" type="ORF">DDW44_30730</name>
</gene>
<protein>
    <submittedName>
        <fullName evidence="1">Uncharacterized protein</fullName>
    </submittedName>
</protein>
<dbReference type="AlphaFoldDB" id="A0A2S1T1Z0"/>
<reference evidence="1 2" key="1">
    <citation type="submission" date="2018-05" db="EMBL/GenBank/DDBJ databases">
        <title>Complete genome sequence of sponge-derived Streptomyces sp. HNM0039.</title>
        <authorList>
            <person name="Huang X."/>
            <person name="Zhou S."/>
        </authorList>
    </citation>
    <scope>NUCLEOTIDE SEQUENCE [LARGE SCALE GENOMIC DNA]</scope>
    <source>
        <strain evidence="1 2">HNM0039</strain>
    </source>
</reference>
<accession>A0A2S1T1Z0</accession>
<dbReference type="OrthoDB" id="4185551at2"/>
<dbReference type="EMBL" id="CP029188">
    <property type="protein sequence ID" value="AWI32694.1"/>
    <property type="molecule type" value="Genomic_DNA"/>
</dbReference>
<dbReference type="Proteomes" id="UP000244900">
    <property type="component" value="Chromosome"/>
</dbReference>
<evidence type="ECO:0000313" key="2">
    <source>
        <dbReference type="Proteomes" id="UP000244900"/>
    </source>
</evidence>
<name>A0A2S1T1Z0_9ACTN</name>
<organism evidence="1 2">
    <name type="scientific">Streptomyces tirandamycinicus</name>
    <dbReference type="NCBI Taxonomy" id="2174846"/>
    <lineage>
        <taxon>Bacteria</taxon>
        <taxon>Bacillati</taxon>
        <taxon>Actinomycetota</taxon>
        <taxon>Actinomycetes</taxon>
        <taxon>Kitasatosporales</taxon>
        <taxon>Streptomycetaceae</taxon>
        <taxon>Streptomyces</taxon>
    </lineage>
</organism>
<sequence>MARFHVEPGLEEKLAQLIAPKVHEIAREVERQAKVFAPPTKKWVTVADDKVRPTHVAAHDQEVPANLRFKIDSMDWDRKHRGLGPFTYMKAPKDESSRAVANIKNCRCHTRSIPDGISRNIRTLPPVVAGSTVTVKVVAEGDWVVPAEIGTVYPGNLEAKGTYYMARAAAVVAARHR</sequence>
<keyword evidence="2" id="KW-1185">Reference proteome</keyword>
<evidence type="ECO:0000313" key="1">
    <source>
        <dbReference type="EMBL" id="AWI32694.1"/>
    </source>
</evidence>
<dbReference type="RefSeq" id="WP_108908562.1">
    <property type="nucleotide sequence ID" value="NZ_CP029188.1"/>
</dbReference>